<reference evidence="7" key="1">
    <citation type="submission" date="2021-01" db="EMBL/GenBank/DDBJ databases">
        <title>Whole genome shotgun sequence of Virgisporangium aliadipatigenens NBRC 105644.</title>
        <authorList>
            <person name="Komaki H."/>
            <person name="Tamura T."/>
        </authorList>
    </citation>
    <scope>NUCLEOTIDE SEQUENCE</scope>
    <source>
        <strain evidence="7">NBRC 105644</strain>
    </source>
</reference>
<dbReference type="Gene3D" id="3.90.1150.10">
    <property type="entry name" value="Aspartate Aminotransferase, domain 1"/>
    <property type="match status" value="1"/>
</dbReference>
<dbReference type="SUPFAM" id="SSF53383">
    <property type="entry name" value="PLP-dependent transferases"/>
    <property type="match status" value="1"/>
</dbReference>
<dbReference type="EC" id="4.4.1.13" evidence="2"/>
<comment type="caution">
    <text evidence="7">The sequence shown here is derived from an EMBL/GenBank/DDBJ whole genome shotgun (WGS) entry which is preliminary data.</text>
</comment>
<accession>A0A8J4DSJ7</accession>
<gene>
    <name evidence="7" type="ORF">Val02_41930</name>
</gene>
<evidence type="ECO:0000313" key="7">
    <source>
        <dbReference type="EMBL" id="GIJ47307.1"/>
    </source>
</evidence>
<dbReference type="PANTHER" id="PTHR43525">
    <property type="entry name" value="PROTEIN MALY"/>
    <property type="match status" value="1"/>
</dbReference>
<dbReference type="EMBL" id="BOPF01000014">
    <property type="protein sequence ID" value="GIJ47307.1"/>
    <property type="molecule type" value="Genomic_DNA"/>
</dbReference>
<comment type="similarity">
    <text evidence="5">Belongs to the class-II pyridoxal-phosphate-dependent aminotransferase family. MalY/PatB cystathionine beta-lyase subfamily.</text>
</comment>
<dbReference type="InterPro" id="IPR015421">
    <property type="entry name" value="PyrdxlP-dep_Trfase_major"/>
</dbReference>
<organism evidence="7 8">
    <name type="scientific">Virgisporangium aliadipatigenens</name>
    <dbReference type="NCBI Taxonomy" id="741659"/>
    <lineage>
        <taxon>Bacteria</taxon>
        <taxon>Bacillati</taxon>
        <taxon>Actinomycetota</taxon>
        <taxon>Actinomycetes</taxon>
        <taxon>Micromonosporales</taxon>
        <taxon>Micromonosporaceae</taxon>
        <taxon>Virgisporangium</taxon>
    </lineage>
</organism>
<dbReference type="Gene3D" id="3.40.640.10">
    <property type="entry name" value="Type I PLP-dependent aspartate aminotransferase-like (Major domain)"/>
    <property type="match status" value="1"/>
</dbReference>
<dbReference type="CDD" id="cd00609">
    <property type="entry name" value="AAT_like"/>
    <property type="match status" value="1"/>
</dbReference>
<evidence type="ECO:0000256" key="3">
    <source>
        <dbReference type="ARBA" id="ARBA00022898"/>
    </source>
</evidence>
<proteinExistence type="inferred from homology"/>
<evidence type="ECO:0000259" key="6">
    <source>
        <dbReference type="Pfam" id="PF00155"/>
    </source>
</evidence>
<dbReference type="InterPro" id="IPR015422">
    <property type="entry name" value="PyrdxlP-dep_Trfase_small"/>
</dbReference>
<keyword evidence="4" id="KW-0456">Lyase</keyword>
<dbReference type="PANTHER" id="PTHR43525:SF2">
    <property type="entry name" value="CYSTATHIONINE BETA-LYASE-RELATED"/>
    <property type="match status" value="1"/>
</dbReference>
<evidence type="ECO:0000313" key="8">
    <source>
        <dbReference type="Proteomes" id="UP000619260"/>
    </source>
</evidence>
<feature type="domain" description="Aminotransferase class I/classII large" evidence="6">
    <location>
        <begin position="88"/>
        <end position="376"/>
    </location>
</feature>
<keyword evidence="8" id="KW-1185">Reference proteome</keyword>
<evidence type="ECO:0000256" key="4">
    <source>
        <dbReference type="ARBA" id="ARBA00023239"/>
    </source>
</evidence>
<protein>
    <recommendedName>
        <fullName evidence="2">cysteine-S-conjugate beta-lyase</fullName>
        <ecNumber evidence="2">4.4.1.13</ecNumber>
    </recommendedName>
</protein>
<sequence length="392" mass="41485">MTGVNPLTQVDPAALRSRRSMKWRKYPDDVLPLWVAEMDTLLAPPIAERLHAAVDLGDTGYAAPGQLAEALAGFASARFGWWPDPAEMTFIGDVAQAVVRTLEAITAPGDAVLLNTPAYPPFFADLADIGRRIKESPLARTPDGYRLDLDLLARDFAAPEVTAYLLVNPHNPTGLVLSREELTAVAALADAHGVRVIADEIHAPLTYPGVEFVPYLSVPGAGRGIAFHAASKAWNLAGLKAALIVPGPDAVADVRRIPENARYTAGLLGIIASETAYRSGGAWLDALIAGLDANRKLCGELLAAHLPAVGYVPPDGTYFAWLDCRALGLSAEPADVFLERGRVALYPGPAFGAPGVGHVRLNLATSPDILTQAVERMAAATRSGFIPSVGNR</sequence>
<dbReference type="InterPro" id="IPR004839">
    <property type="entry name" value="Aminotransferase_I/II_large"/>
</dbReference>
<dbReference type="InterPro" id="IPR015424">
    <property type="entry name" value="PyrdxlP-dep_Trfase"/>
</dbReference>
<evidence type="ECO:0000256" key="5">
    <source>
        <dbReference type="ARBA" id="ARBA00037974"/>
    </source>
</evidence>
<keyword evidence="3" id="KW-0663">Pyridoxal phosphate</keyword>
<comment type="cofactor">
    <cofactor evidence="1">
        <name>pyridoxal 5'-phosphate</name>
        <dbReference type="ChEBI" id="CHEBI:597326"/>
    </cofactor>
</comment>
<dbReference type="InterPro" id="IPR051798">
    <property type="entry name" value="Class-II_PLP-Dep_Aminotrans"/>
</dbReference>
<dbReference type="AlphaFoldDB" id="A0A8J4DSJ7"/>
<dbReference type="Proteomes" id="UP000619260">
    <property type="component" value="Unassembled WGS sequence"/>
</dbReference>
<dbReference type="Pfam" id="PF00155">
    <property type="entry name" value="Aminotran_1_2"/>
    <property type="match status" value="1"/>
</dbReference>
<dbReference type="RefSeq" id="WP_203900809.1">
    <property type="nucleotide sequence ID" value="NZ_BOPF01000014.1"/>
</dbReference>
<evidence type="ECO:0000256" key="2">
    <source>
        <dbReference type="ARBA" id="ARBA00012224"/>
    </source>
</evidence>
<dbReference type="GO" id="GO:0047804">
    <property type="term" value="F:cysteine-S-conjugate beta-lyase activity"/>
    <property type="evidence" value="ECO:0007669"/>
    <property type="project" value="UniProtKB-EC"/>
</dbReference>
<dbReference type="GO" id="GO:0030170">
    <property type="term" value="F:pyridoxal phosphate binding"/>
    <property type="evidence" value="ECO:0007669"/>
    <property type="project" value="InterPro"/>
</dbReference>
<evidence type="ECO:0000256" key="1">
    <source>
        <dbReference type="ARBA" id="ARBA00001933"/>
    </source>
</evidence>
<name>A0A8J4DSJ7_9ACTN</name>